<comment type="caution">
    <text evidence="2">The sequence shown here is derived from an EMBL/GenBank/DDBJ whole genome shotgun (WGS) entry which is preliminary data.</text>
</comment>
<proteinExistence type="predicted"/>
<dbReference type="EMBL" id="MGGE01000014">
    <property type="protein sequence ID" value="OGM21532.1"/>
    <property type="molecule type" value="Genomic_DNA"/>
</dbReference>
<evidence type="ECO:0000313" key="3">
    <source>
        <dbReference type="Proteomes" id="UP000178419"/>
    </source>
</evidence>
<evidence type="ECO:0000259" key="1">
    <source>
        <dbReference type="Pfam" id="PF10648"/>
    </source>
</evidence>
<dbReference type="Proteomes" id="UP000178419">
    <property type="component" value="Unassembled WGS sequence"/>
</dbReference>
<dbReference type="InterPro" id="IPR018911">
    <property type="entry name" value="Gmad2_Ig-like_dom"/>
</dbReference>
<protein>
    <recommendedName>
        <fullName evidence="1">Bacterial spore germination immunoglobulin-like domain-containing protein</fullName>
    </recommendedName>
</protein>
<feature type="domain" description="Bacterial spore germination immunoglobulin-like" evidence="1">
    <location>
        <begin position="57"/>
        <end position="142"/>
    </location>
</feature>
<reference evidence="2 3" key="1">
    <citation type="journal article" date="2016" name="Nat. Commun.">
        <title>Thousands of microbial genomes shed light on interconnected biogeochemical processes in an aquifer system.</title>
        <authorList>
            <person name="Anantharaman K."/>
            <person name="Brown C.T."/>
            <person name="Hug L.A."/>
            <person name="Sharon I."/>
            <person name="Castelle C.J."/>
            <person name="Probst A.J."/>
            <person name="Thomas B.C."/>
            <person name="Singh A."/>
            <person name="Wilkins M.J."/>
            <person name="Karaoz U."/>
            <person name="Brodie E.L."/>
            <person name="Williams K.H."/>
            <person name="Hubbard S.S."/>
            <person name="Banfield J.F."/>
        </authorList>
    </citation>
    <scope>NUCLEOTIDE SEQUENCE [LARGE SCALE GENOMIC DNA]</scope>
</reference>
<dbReference type="AlphaFoldDB" id="A0A1F7Y2N8"/>
<evidence type="ECO:0000313" key="2">
    <source>
        <dbReference type="EMBL" id="OGM21532.1"/>
    </source>
</evidence>
<accession>A0A1F7Y2N8</accession>
<organism evidence="2 3">
    <name type="scientific">Candidatus Woesebacteria bacterium RIFCSPHIGHO2_01_FULL_38_9</name>
    <dbReference type="NCBI Taxonomy" id="1802492"/>
    <lineage>
        <taxon>Bacteria</taxon>
        <taxon>Candidatus Woeseibacteriota</taxon>
    </lineage>
</organism>
<dbReference type="Pfam" id="PF10648">
    <property type="entry name" value="Gmad2"/>
    <property type="match status" value="1"/>
</dbReference>
<sequence>MKTTRLVLLLILLLIAATISVIVVYLKNPDEDSTPSLNNKNVVIEDSGKEAEKAGFIKVSNPEPSQLVTSPLTVKGEARGTWYFEADFPVYLYDENENLIAQGIARAESDWMTEEFVPFTTTLAFTRPETESGTLVLEKSNPSGLPENSDRLIIPVLFR</sequence>
<gene>
    <name evidence="2" type="ORF">A2714_00235</name>
</gene>
<name>A0A1F7Y2N8_9BACT</name>